<evidence type="ECO:0000256" key="4">
    <source>
        <dbReference type="ARBA" id="ARBA00023235"/>
    </source>
</evidence>
<protein>
    <recommendedName>
        <fullName evidence="2 5">peptidylprolyl isomerase</fullName>
        <ecNumber evidence="2 5">5.2.1.8</ecNumber>
    </recommendedName>
</protein>
<evidence type="ECO:0000256" key="3">
    <source>
        <dbReference type="ARBA" id="ARBA00023110"/>
    </source>
</evidence>
<proteinExistence type="predicted"/>
<feature type="domain" description="PPIase FKBP-type" evidence="6">
    <location>
        <begin position="1"/>
        <end position="73"/>
    </location>
</feature>
<dbReference type="EC" id="5.2.1.8" evidence="2 5"/>
<reference evidence="7 8" key="1">
    <citation type="journal article" date="2011" name="Proc. Natl. Acad. Sci. U.S.A.">
        <title>Niche of harmful alga Aureococcus anophagefferens revealed through ecogenomics.</title>
        <authorList>
            <person name="Gobler C.J."/>
            <person name="Berry D.L."/>
            <person name="Dyhrman S.T."/>
            <person name="Wilhelm S.W."/>
            <person name="Salamov A."/>
            <person name="Lobanov A.V."/>
            <person name="Zhang Y."/>
            <person name="Collier J.L."/>
            <person name="Wurch L.L."/>
            <person name="Kustka A.B."/>
            <person name="Dill B.D."/>
            <person name="Shah M."/>
            <person name="VerBerkmoes N.C."/>
            <person name="Kuo A."/>
            <person name="Terry A."/>
            <person name="Pangilinan J."/>
            <person name="Lindquist E.A."/>
            <person name="Lucas S."/>
            <person name="Paulsen I.T."/>
            <person name="Hattenrath-Lehmann T.K."/>
            <person name="Talmage S.C."/>
            <person name="Walker E.A."/>
            <person name="Koch F."/>
            <person name="Burson A.M."/>
            <person name="Marcoval M.A."/>
            <person name="Tang Y.Z."/>
            <person name="Lecleir G.R."/>
            <person name="Coyne K.J."/>
            <person name="Berg G.M."/>
            <person name="Bertrand E.M."/>
            <person name="Saito M.A."/>
            <person name="Gladyshev V.N."/>
            <person name="Grigoriev I.V."/>
        </authorList>
    </citation>
    <scope>NUCLEOTIDE SEQUENCE [LARGE SCALE GENOMIC DNA]</scope>
    <source>
        <strain evidence="8">CCMP 1984</strain>
    </source>
</reference>
<keyword evidence="8" id="KW-1185">Reference proteome</keyword>
<feature type="non-terminal residue" evidence="7">
    <location>
        <position position="1"/>
    </location>
</feature>
<keyword evidence="3 5" id="KW-0697">Rotamase</keyword>
<organism evidence="8">
    <name type="scientific">Aureococcus anophagefferens</name>
    <name type="common">Harmful bloom alga</name>
    <dbReference type="NCBI Taxonomy" id="44056"/>
    <lineage>
        <taxon>Eukaryota</taxon>
        <taxon>Sar</taxon>
        <taxon>Stramenopiles</taxon>
        <taxon>Ochrophyta</taxon>
        <taxon>Pelagophyceae</taxon>
        <taxon>Pelagomonadales</taxon>
        <taxon>Pelagomonadaceae</taxon>
        <taxon>Aureococcus</taxon>
    </lineage>
</organism>
<dbReference type="Pfam" id="PF00254">
    <property type="entry name" value="FKBP_C"/>
    <property type="match status" value="1"/>
</dbReference>
<dbReference type="Proteomes" id="UP000002729">
    <property type="component" value="Unassembled WGS sequence"/>
</dbReference>
<dbReference type="EMBL" id="GL833125">
    <property type="protein sequence ID" value="EGB09550.1"/>
    <property type="molecule type" value="Genomic_DNA"/>
</dbReference>
<sequence length="73" mass="7881">KRFDHRSNPNSPFVFPLGRKVVVDGFERGVLGMRVGGEREVVVPPDLGYGAEGAPPKVPGGATLHFTIKLVRV</sequence>
<dbReference type="InterPro" id="IPR001179">
    <property type="entry name" value="PPIase_FKBP_dom"/>
</dbReference>
<accession>F0Y5T9</accession>
<dbReference type="InParanoid" id="F0Y5T9"/>
<comment type="catalytic activity">
    <reaction evidence="1 5">
        <text>[protein]-peptidylproline (omega=180) = [protein]-peptidylproline (omega=0)</text>
        <dbReference type="Rhea" id="RHEA:16237"/>
        <dbReference type="Rhea" id="RHEA-COMP:10747"/>
        <dbReference type="Rhea" id="RHEA-COMP:10748"/>
        <dbReference type="ChEBI" id="CHEBI:83833"/>
        <dbReference type="ChEBI" id="CHEBI:83834"/>
        <dbReference type="EC" id="5.2.1.8"/>
    </reaction>
</comment>
<dbReference type="PANTHER" id="PTHR45779:SF7">
    <property type="entry name" value="PEPTIDYLPROLYL ISOMERASE"/>
    <property type="match status" value="1"/>
</dbReference>
<dbReference type="OrthoDB" id="1902587at2759"/>
<dbReference type="Gene3D" id="3.10.50.40">
    <property type="match status" value="1"/>
</dbReference>
<gene>
    <name evidence="7" type="ORF">AURANDRAFT_8924</name>
</gene>
<dbReference type="GO" id="GO:0003755">
    <property type="term" value="F:peptidyl-prolyl cis-trans isomerase activity"/>
    <property type="evidence" value="ECO:0007669"/>
    <property type="project" value="UniProtKB-KW"/>
</dbReference>
<dbReference type="SUPFAM" id="SSF54534">
    <property type="entry name" value="FKBP-like"/>
    <property type="match status" value="1"/>
</dbReference>
<dbReference type="GO" id="GO:0005783">
    <property type="term" value="C:endoplasmic reticulum"/>
    <property type="evidence" value="ECO:0007669"/>
    <property type="project" value="TreeGrafter"/>
</dbReference>
<dbReference type="eggNOG" id="KOG0549">
    <property type="taxonomic scope" value="Eukaryota"/>
</dbReference>
<dbReference type="PANTHER" id="PTHR45779">
    <property type="entry name" value="PEPTIDYLPROLYL ISOMERASE"/>
    <property type="match status" value="1"/>
</dbReference>
<evidence type="ECO:0000256" key="5">
    <source>
        <dbReference type="PROSITE-ProRule" id="PRU00277"/>
    </source>
</evidence>
<dbReference type="RefSeq" id="XP_009035414.1">
    <property type="nucleotide sequence ID" value="XM_009037166.1"/>
</dbReference>
<dbReference type="KEGG" id="aaf:AURANDRAFT_8924"/>
<dbReference type="PROSITE" id="PS50059">
    <property type="entry name" value="FKBP_PPIASE"/>
    <property type="match status" value="1"/>
</dbReference>
<name>F0Y5T9_AURAN</name>
<evidence type="ECO:0000256" key="1">
    <source>
        <dbReference type="ARBA" id="ARBA00000971"/>
    </source>
</evidence>
<evidence type="ECO:0000313" key="7">
    <source>
        <dbReference type="EMBL" id="EGB09550.1"/>
    </source>
</evidence>
<keyword evidence="4 5" id="KW-0413">Isomerase</keyword>
<dbReference type="AlphaFoldDB" id="F0Y5T9"/>
<evidence type="ECO:0000259" key="6">
    <source>
        <dbReference type="PROSITE" id="PS50059"/>
    </source>
</evidence>
<dbReference type="InterPro" id="IPR046357">
    <property type="entry name" value="PPIase_dom_sf"/>
</dbReference>
<feature type="non-terminal residue" evidence="7">
    <location>
        <position position="73"/>
    </location>
</feature>
<evidence type="ECO:0000313" key="8">
    <source>
        <dbReference type="Proteomes" id="UP000002729"/>
    </source>
</evidence>
<dbReference type="GeneID" id="20229313"/>
<evidence type="ECO:0000256" key="2">
    <source>
        <dbReference type="ARBA" id="ARBA00013194"/>
    </source>
</evidence>
<dbReference type="InterPro" id="IPR044609">
    <property type="entry name" value="FKBP2/11"/>
</dbReference>